<dbReference type="RefSeq" id="WP_098825658.1">
    <property type="nucleotide sequence ID" value="NZ_BCMJ01000008.1"/>
</dbReference>
<accession>A0A1Z5J3Q0</accession>
<evidence type="ECO:0008006" key="5">
    <source>
        <dbReference type="Google" id="ProtNLM"/>
    </source>
</evidence>
<reference evidence="3 4" key="1">
    <citation type="submission" date="2015-11" db="EMBL/GenBank/DDBJ databases">
        <title>Draft genome sequences of new species of the genus Lactobacillus isolated from orchardgrass silage.</title>
        <authorList>
            <person name="Tohno M."/>
            <person name="Tanizawa Y."/>
            <person name="Arita M."/>
        </authorList>
    </citation>
    <scope>NUCLEOTIDE SEQUENCE [LARGE SCALE GENOMIC DNA]</scope>
    <source>
        <strain evidence="3 4">IWT5</strain>
    </source>
</reference>
<gene>
    <name evidence="3" type="ORF">IWT5_01865</name>
</gene>
<protein>
    <recommendedName>
        <fullName evidence="5">Competence protein ComGF</fullName>
    </recommendedName>
</protein>
<dbReference type="Proteomes" id="UP000223370">
    <property type="component" value="Unassembled WGS sequence"/>
</dbReference>
<evidence type="ECO:0000256" key="1">
    <source>
        <dbReference type="ARBA" id="ARBA00004241"/>
    </source>
</evidence>
<dbReference type="Pfam" id="PF07963">
    <property type="entry name" value="N_methyl"/>
    <property type="match status" value="1"/>
</dbReference>
<dbReference type="InterPro" id="IPR012902">
    <property type="entry name" value="N_methyl_site"/>
</dbReference>
<organism evidence="3 4">
    <name type="scientific">Secundilactobacillus silagincola</name>
    <dbReference type="NCBI Taxonomy" id="1714681"/>
    <lineage>
        <taxon>Bacteria</taxon>
        <taxon>Bacillati</taxon>
        <taxon>Bacillota</taxon>
        <taxon>Bacilli</taxon>
        <taxon>Lactobacillales</taxon>
        <taxon>Lactobacillaceae</taxon>
        <taxon>Secundilactobacillus</taxon>
    </lineage>
</organism>
<dbReference type="NCBIfam" id="TIGR02532">
    <property type="entry name" value="IV_pilin_GFxxxE"/>
    <property type="match status" value="1"/>
</dbReference>
<evidence type="ECO:0000313" key="3">
    <source>
        <dbReference type="EMBL" id="GAX08704.1"/>
    </source>
</evidence>
<sequence>MKAGFTLIETLIALVVTALALLSLQFGFQMLAVRSQQKHDEQLAWYHMLGELEGNQYRFTLDKVNSYEAHLEPHTNKERAYLLRGHDDNLILTTDKGGYMPLFTGMTDYQLGVDHRHLKIEVNTKLQHFSATTAIGEHDE</sequence>
<dbReference type="PROSITE" id="PS00409">
    <property type="entry name" value="PROKAR_NTER_METHYL"/>
    <property type="match status" value="1"/>
</dbReference>
<proteinExistence type="predicted"/>
<evidence type="ECO:0000313" key="4">
    <source>
        <dbReference type="Proteomes" id="UP000223370"/>
    </source>
</evidence>
<dbReference type="OrthoDB" id="2296915at2"/>
<comment type="caution">
    <text evidence="3">The sequence shown here is derived from an EMBL/GenBank/DDBJ whole genome shotgun (WGS) entry which is preliminary data.</text>
</comment>
<dbReference type="GO" id="GO:0030420">
    <property type="term" value="P:establishment of competence for transformation"/>
    <property type="evidence" value="ECO:0007669"/>
    <property type="project" value="UniProtKB-KW"/>
</dbReference>
<dbReference type="EMBL" id="BCMJ01000008">
    <property type="protein sequence ID" value="GAX08704.1"/>
    <property type="molecule type" value="Genomic_DNA"/>
</dbReference>
<comment type="subcellular location">
    <subcellularLocation>
        <location evidence="1">Cell surface</location>
    </subcellularLocation>
</comment>
<dbReference type="GO" id="GO:0009986">
    <property type="term" value="C:cell surface"/>
    <property type="evidence" value="ECO:0007669"/>
    <property type="project" value="UniProtKB-SubCell"/>
</dbReference>
<keyword evidence="4" id="KW-1185">Reference proteome</keyword>
<keyword evidence="2" id="KW-0178">Competence</keyword>
<dbReference type="AlphaFoldDB" id="A0A1Z5J3Q0"/>
<evidence type="ECO:0000256" key="2">
    <source>
        <dbReference type="ARBA" id="ARBA00023287"/>
    </source>
</evidence>
<name>A0A1Z5J3Q0_9LACO</name>